<organism evidence="1 2">
    <name type="scientific">Micromonospora andamanensis</name>
    <dbReference type="NCBI Taxonomy" id="1287068"/>
    <lineage>
        <taxon>Bacteria</taxon>
        <taxon>Bacillati</taxon>
        <taxon>Actinomycetota</taxon>
        <taxon>Actinomycetes</taxon>
        <taxon>Micromonosporales</taxon>
        <taxon>Micromonosporaceae</taxon>
        <taxon>Micromonospora</taxon>
    </lineage>
</organism>
<reference evidence="1 2" key="1">
    <citation type="submission" date="2021-01" db="EMBL/GenBank/DDBJ databases">
        <title>Whole genome shotgun sequence of Verrucosispora andamanensis NBRC 109075.</title>
        <authorList>
            <person name="Komaki H."/>
            <person name="Tamura T."/>
        </authorList>
    </citation>
    <scope>NUCLEOTIDE SEQUENCE [LARGE SCALE GENOMIC DNA]</scope>
    <source>
        <strain evidence="1 2">NBRC 109075</strain>
    </source>
</reference>
<keyword evidence="2" id="KW-1185">Reference proteome</keyword>
<protein>
    <recommendedName>
        <fullName evidence="3">Pyridine nucleotide-disulfide oxidoreductase</fullName>
    </recommendedName>
</protein>
<comment type="caution">
    <text evidence="1">The sequence shown here is derived from an EMBL/GenBank/DDBJ whole genome shotgun (WGS) entry which is preliminary data.</text>
</comment>
<evidence type="ECO:0000313" key="2">
    <source>
        <dbReference type="Proteomes" id="UP000647017"/>
    </source>
</evidence>
<proteinExistence type="predicted"/>
<dbReference type="EMBL" id="BOOZ01000040">
    <property type="protein sequence ID" value="GIJ11973.1"/>
    <property type="molecule type" value="Genomic_DNA"/>
</dbReference>
<evidence type="ECO:0008006" key="3">
    <source>
        <dbReference type="Google" id="ProtNLM"/>
    </source>
</evidence>
<evidence type="ECO:0000313" key="1">
    <source>
        <dbReference type="EMBL" id="GIJ11973.1"/>
    </source>
</evidence>
<name>A0ABQ4I248_9ACTN</name>
<accession>A0ABQ4I248</accession>
<sequence>MVCRSSGDGAAPATGPGRTRAIRRLLLAALAGGLITAAAAVAVGCASADDQVRVGDCLEATGEGAKTSSFRQVDCSAPQAAYRVAIVADSLEGCASSYGSFDLPYSRSSNHMYCLMLNAVAGDCFRQQIDFPTGRATKVHCDDSATYRITAVSEGVANRAVCGDEARANSANALDRPRALVYPQPPTTLCVDPL</sequence>
<gene>
    <name evidence="1" type="ORF">Van01_51870</name>
</gene>
<dbReference type="Proteomes" id="UP000647017">
    <property type="component" value="Unassembled WGS sequence"/>
</dbReference>